<dbReference type="EMBL" id="CP013909">
    <property type="protein sequence ID" value="ALW84024.1"/>
    <property type="molecule type" value="Genomic_DNA"/>
</dbReference>
<dbReference type="AlphaFoldDB" id="A0A0U4C1K3"/>
<name>A0A0U4C1K3_9BACT</name>
<protein>
    <submittedName>
        <fullName evidence="2">Uncharacterized protein</fullName>
    </submittedName>
</protein>
<gene>
    <name evidence="2" type="ORF">AUC43_02265</name>
</gene>
<keyword evidence="1" id="KW-0812">Transmembrane</keyword>
<keyword evidence="1" id="KW-0472">Membrane</keyword>
<dbReference type="KEGG" id="hyg:AUC43_02265"/>
<feature type="transmembrane region" description="Helical" evidence="1">
    <location>
        <begin position="59"/>
        <end position="76"/>
    </location>
</feature>
<dbReference type="STRING" id="1411621.AUC43_02265"/>
<proteinExistence type="predicted"/>
<organism evidence="2 3">
    <name type="scientific">Hymenobacter sedentarius</name>
    <dbReference type="NCBI Taxonomy" id="1411621"/>
    <lineage>
        <taxon>Bacteria</taxon>
        <taxon>Pseudomonadati</taxon>
        <taxon>Bacteroidota</taxon>
        <taxon>Cytophagia</taxon>
        <taxon>Cytophagales</taxon>
        <taxon>Hymenobacteraceae</taxon>
        <taxon>Hymenobacter</taxon>
    </lineage>
</organism>
<evidence type="ECO:0000313" key="2">
    <source>
        <dbReference type="EMBL" id="ALW84024.1"/>
    </source>
</evidence>
<dbReference type="OrthoDB" id="853311at2"/>
<reference evidence="2 3" key="1">
    <citation type="submission" date="2015-12" db="EMBL/GenBank/DDBJ databases">
        <authorList>
            <person name="Shamseldin A."/>
            <person name="Moawad H."/>
            <person name="Abd El-Rahim W.M."/>
            <person name="Sadowsky M.J."/>
        </authorList>
    </citation>
    <scope>NUCLEOTIDE SEQUENCE [LARGE SCALE GENOMIC DNA]</scope>
    <source>
        <strain evidence="2 3">DG5B</strain>
    </source>
</reference>
<dbReference type="Proteomes" id="UP000059542">
    <property type="component" value="Chromosome"/>
</dbReference>
<feature type="transmembrane region" description="Helical" evidence="1">
    <location>
        <begin position="21"/>
        <end position="39"/>
    </location>
</feature>
<evidence type="ECO:0000313" key="3">
    <source>
        <dbReference type="Proteomes" id="UP000059542"/>
    </source>
</evidence>
<keyword evidence="3" id="KW-1185">Reference proteome</keyword>
<keyword evidence="1" id="KW-1133">Transmembrane helix</keyword>
<dbReference type="RefSeq" id="WP_068189323.1">
    <property type="nucleotide sequence ID" value="NZ_CP013909.1"/>
</dbReference>
<evidence type="ECO:0000256" key="1">
    <source>
        <dbReference type="SAM" id="Phobius"/>
    </source>
</evidence>
<sequence length="90" mass="10148">MLNIPTTEERLGKSPQRLVRYFVLAMALVYIGLGIWLWWSADQPAGGGLLQLGPTGRRVLGTVFLLYGLLRFGRGFQTHFRKNTSSNDHD</sequence>
<accession>A0A0U4C1K3</accession>